<sequence length="301" mass="32228">MPGAGELLLEVRACSLNFPDLLMIADKYQVKPPLPFSPGGELAGRVRAVGPEVKGFRVGDRVLALSGWGGLAEMAIVPAARCIPLPAGLSDEVAAAALYTLGTCYHALKDRAALQPKERLFVLGAAGGIGMAAIQLGKLMGAEVIAAVGSAEKVEACLEAGADQAFVYEAERAREQFKTELGPKGADVVLDPVGGDFAEPAFRCMAWKGRYLVVGFAAGQIPSLPFNLTLLKGADLIGVFWGRFTQEQPQVHLENTRQLMQWLEEGRLAQRIHKRYSLQEGIQALQDLQARKVIGKAIVLP</sequence>
<dbReference type="CDD" id="cd08241">
    <property type="entry name" value="QOR1"/>
    <property type="match status" value="1"/>
</dbReference>
<dbReference type="GO" id="GO:0016491">
    <property type="term" value="F:oxidoreductase activity"/>
    <property type="evidence" value="ECO:0007669"/>
    <property type="project" value="InterPro"/>
</dbReference>
<dbReference type="EMBL" id="AJYA01000013">
    <property type="protein sequence ID" value="EIM77720.1"/>
    <property type="molecule type" value="Genomic_DNA"/>
</dbReference>
<dbReference type="InterPro" id="IPR013149">
    <property type="entry name" value="ADH-like_C"/>
</dbReference>
<dbReference type="SUPFAM" id="SSF50129">
    <property type="entry name" value="GroES-like"/>
    <property type="match status" value="1"/>
</dbReference>
<dbReference type="Pfam" id="PF00107">
    <property type="entry name" value="ADH_zinc_N"/>
    <property type="match status" value="1"/>
</dbReference>
<dbReference type="Gene3D" id="3.40.50.720">
    <property type="entry name" value="NAD(P)-binding Rossmann-like Domain"/>
    <property type="match status" value="1"/>
</dbReference>
<dbReference type="SUPFAM" id="SSF51735">
    <property type="entry name" value="NAD(P)-binding Rossmann-fold domains"/>
    <property type="match status" value="1"/>
</dbReference>
<dbReference type="Pfam" id="PF08240">
    <property type="entry name" value="ADH_N"/>
    <property type="match status" value="1"/>
</dbReference>
<dbReference type="STRING" id="1189621.A3SI_06074"/>
<name>I5C7B8_9BACT</name>
<dbReference type="PANTHER" id="PTHR43677">
    <property type="entry name" value="SHORT-CHAIN DEHYDROGENASE/REDUCTASE"/>
    <property type="match status" value="1"/>
</dbReference>
<gene>
    <name evidence="2" type="ORF">A3SI_06074</name>
</gene>
<evidence type="ECO:0000313" key="3">
    <source>
        <dbReference type="Proteomes" id="UP000005551"/>
    </source>
</evidence>
<evidence type="ECO:0000259" key="1">
    <source>
        <dbReference type="SMART" id="SM00829"/>
    </source>
</evidence>
<dbReference type="InterPro" id="IPR036291">
    <property type="entry name" value="NAD(P)-bd_dom_sf"/>
</dbReference>
<comment type="caution">
    <text evidence="2">The sequence shown here is derived from an EMBL/GenBank/DDBJ whole genome shotgun (WGS) entry which is preliminary data.</text>
</comment>
<organism evidence="2 3">
    <name type="scientific">Nitritalea halalkaliphila LW7</name>
    <dbReference type="NCBI Taxonomy" id="1189621"/>
    <lineage>
        <taxon>Bacteria</taxon>
        <taxon>Pseudomonadati</taxon>
        <taxon>Bacteroidota</taxon>
        <taxon>Cytophagia</taxon>
        <taxon>Cytophagales</taxon>
        <taxon>Cyclobacteriaceae</taxon>
        <taxon>Nitritalea</taxon>
    </lineage>
</organism>
<dbReference type="InterPro" id="IPR011032">
    <property type="entry name" value="GroES-like_sf"/>
</dbReference>
<dbReference type="Gene3D" id="3.90.180.10">
    <property type="entry name" value="Medium-chain alcohol dehydrogenases, catalytic domain"/>
    <property type="match status" value="1"/>
</dbReference>
<dbReference type="InterPro" id="IPR051397">
    <property type="entry name" value="Zn-ADH-like_protein"/>
</dbReference>
<dbReference type="PATRIC" id="fig|1189621.3.peg.1270"/>
<feature type="domain" description="Enoyl reductase (ER)" evidence="1">
    <location>
        <begin position="1"/>
        <end position="299"/>
    </location>
</feature>
<evidence type="ECO:0000313" key="2">
    <source>
        <dbReference type="EMBL" id="EIM77720.1"/>
    </source>
</evidence>
<protein>
    <submittedName>
        <fullName evidence="2">Putative oxidoreductase</fullName>
    </submittedName>
</protein>
<dbReference type="PANTHER" id="PTHR43677:SF4">
    <property type="entry name" value="QUINONE OXIDOREDUCTASE-LIKE PROTEIN 2"/>
    <property type="match status" value="1"/>
</dbReference>
<reference evidence="2 3" key="1">
    <citation type="submission" date="2012-05" db="EMBL/GenBank/DDBJ databases">
        <title>Genome sequence of Nitritalea halalkaliphila LW7.</title>
        <authorList>
            <person name="Jangir P.K."/>
            <person name="Singh A."/>
            <person name="Shivaji S."/>
            <person name="Sharma R."/>
        </authorList>
    </citation>
    <scope>NUCLEOTIDE SEQUENCE [LARGE SCALE GENOMIC DNA]</scope>
    <source>
        <strain evidence="2 3">LW7</strain>
    </source>
</reference>
<keyword evidence="3" id="KW-1185">Reference proteome</keyword>
<dbReference type="InterPro" id="IPR013154">
    <property type="entry name" value="ADH-like_N"/>
</dbReference>
<dbReference type="SMART" id="SM00829">
    <property type="entry name" value="PKS_ER"/>
    <property type="match status" value="1"/>
</dbReference>
<accession>I5C7B8</accession>
<proteinExistence type="predicted"/>
<dbReference type="RefSeq" id="WP_009054022.1">
    <property type="nucleotide sequence ID" value="NZ_AJYA01000013.1"/>
</dbReference>
<dbReference type="Proteomes" id="UP000005551">
    <property type="component" value="Unassembled WGS sequence"/>
</dbReference>
<dbReference type="InterPro" id="IPR020843">
    <property type="entry name" value="ER"/>
</dbReference>
<dbReference type="AlphaFoldDB" id="I5C7B8"/>